<keyword evidence="7 8" id="KW-0472">Membrane</keyword>
<comment type="function">
    <text evidence="1">Resistance to tetracycline by an active tetracycline efflux. This is an energy-dependent process that decreases the accumulation of the antibiotic in whole cells. This protein functions as a metal-tetracycline/H(+) antiporter.</text>
</comment>
<evidence type="ECO:0000256" key="2">
    <source>
        <dbReference type="ARBA" id="ARBA00004141"/>
    </source>
</evidence>
<comment type="subcellular location">
    <subcellularLocation>
        <location evidence="2">Membrane</location>
        <topology evidence="2">Multi-pass membrane protein</topology>
    </subcellularLocation>
</comment>
<dbReference type="GO" id="GO:0016020">
    <property type="term" value="C:membrane"/>
    <property type="evidence" value="ECO:0007669"/>
    <property type="project" value="UniProtKB-SubCell"/>
</dbReference>
<dbReference type="PRINTS" id="PR01035">
    <property type="entry name" value="TCRTETA"/>
</dbReference>
<gene>
    <name evidence="10" type="ORF">BE15_43040</name>
</gene>
<dbReference type="InterPro" id="IPR001958">
    <property type="entry name" value="Tet-R_TetA/multi-R_MdtG-like"/>
</dbReference>
<evidence type="ECO:0000256" key="7">
    <source>
        <dbReference type="ARBA" id="ARBA00023136"/>
    </source>
</evidence>
<organism evidence="10 11">
    <name type="scientific">Sorangium cellulosum</name>
    <name type="common">Polyangium cellulosum</name>
    <dbReference type="NCBI Taxonomy" id="56"/>
    <lineage>
        <taxon>Bacteria</taxon>
        <taxon>Pseudomonadati</taxon>
        <taxon>Myxococcota</taxon>
        <taxon>Polyangia</taxon>
        <taxon>Polyangiales</taxon>
        <taxon>Polyangiaceae</taxon>
        <taxon>Sorangium</taxon>
    </lineage>
</organism>
<comment type="caution">
    <text evidence="10">The sequence shown here is derived from an EMBL/GenBank/DDBJ whole genome shotgun (WGS) entry which is preliminary data.</text>
</comment>
<evidence type="ECO:0000256" key="6">
    <source>
        <dbReference type="ARBA" id="ARBA00022989"/>
    </source>
</evidence>
<evidence type="ECO:0000256" key="5">
    <source>
        <dbReference type="ARBA" id="ARBA00022692"/>
    </source>
</evidence>
<evidence type="ECO:0000256" key="4">
    <source>
        <dbReference type="ARBA" id="ARBA00022448"/>
    </source>
</evidence>
<evidence type="ECO:0000256" key="8">
    <source>
        <dbReference type="SAM" id="Phobius"/>
    </source>
</evidence>
<dbReference type="PROSITE" id="PS00216">
    <property type="entry name" value="SUGAR_TRANSPORT_1"/>
    <property type="match status" value="1"/>
</dbReference>
<evidence type="ECO:0000259" key="9">
    <source>
        <dbReference type="PROSITE" id="PS50850"/>
    </source>
</evidence>
<feature type="transmembrane region" description="Helical" evidence="8">
    <location>
        <begin position="262"/>
        <end position="281"/>
    </location>
</feature>
<keyword evidence="5 8" id="KW-0812">Transmembrane</keyword>
<feature type="transmembrane region" description="Helical" evidence="8">
    <location>
        <begin position="318"/>
        <end position="342"/>
    </location>
</feature>
<dbReference type="PANTHER" id="PTHR23504:SF15">
    <property type="entry name" value="MAJOR FACILITATOR SUPERFAMILY (MFS) PROFILE DOMAIN-CONTAINING PROTEIN"/>
    <property type="match status" value="1"/>
</dbReference>
<dbReference type="PANTHER" id="PTHR23504">
    <property type="entry name" value="MAJOR FACILITATOR SUPERFAMILY DOMAIN-CONTAINING PROTEIN 10"/>
    <property type="match status" value="1"/>
</dbReference>
<dbReference type="AlphaFoldDB" id="A0A150QCJ8"/>
<keyword evidence="6 8" id="KW-1133">Transmembrane helix</keyword>
<reference evidence="10 11" key="1">
    <citation type="submission" date="2014-02" db="EMBL/GenBank/DDBJ databases">
        <title>The small core and large imbalanced accessory genome model reveals a collaborative survival strategy of Sorangium cellulosum strains in nature.</title>
        <authorList>
            <person name="Han K."/>
            <person name="Peng R."/>
            <person name="Blom J."/>
            <person name="Li Y.-Z."/>
        </authorList>
    </citation>
    <scope>NUCLEOTIDE SEQUENCE [LARGE SCALE GENOMIC DNA]</scope>
    <source>
        <strain evidence="10 11">So0008-312</strain>
    </source>
</reference>
<feature type="domain" description="Major facilitator superfamily (MFS) profile" evidence="9">
    <location>
        <begin position="17"/>
        <end position="408"/>
    </location>
</feature>
<feature type="transmembrane region" description="Helical" evidence="8">
    <location>
        <begin position="51"/>
        <end position="75"/>
    </location>
</feature>
<feature type="transmembrane region" description="Helical" evidence="8">
    <location>
        <begin position="144"/>
        <end position="167"/>
    </location>
</feature>
<feature type="transmembrane region" description="Helical" evidence="8">
    <location>
        <begin position="173"/>
        <end position="194"/>
    </location>
</feature>
<feature type="transmembrane region" description="Helical" evidence="8">
    <location>
        <begin position="111"/>
        <end position="132"/>
    </location>
</feature>
<comment type="similarity">
    <text evidence="3">Belongs to the major facilitator superfamily. TCR/Tet family.</text>
</comment>
<accession>A0A150QCJ8</accession>
<dbReference type="GO" id="GO:0022857">
    <property type="term" value="F:transmembrane transporter activity"/>
    <property type="evidence" value="ECO:0007669"/>
    <property type="project" value="InterPro"/>
</dbReference>
<feature type="transmembrane region" description="Helical" evidence="8">
    <location>
        <begin position="87"/>
        <end position="105"/>
    </location>
</feature>
<evidence type="ECO:0000313" key="11">
    <source>
        <dbReference type="Proteomes" id="UP000075260"/>
    </source>
</evidence>
<dbReference type="InterPro" id="IPR036259">
    <property type="entry name" value="MFS_trans_sf"/>
</dbReference>
<dbReference type="Proteomes" id="UP000075260">
    <property type="component" value="Unassembled WGS sequence"/>
</dbReference>
<name>A0A150QCJ8_SORCE</name>
<keyword evidence="4" id="KW-0813">Transport</keyword>
<evidence type="ECO:0000313" key="10">
    <source>
        <dbReference type="EMBL" id="KYF65705.1"/>
    </source>
</evidence>
<dbReference type="InterPro" id="IPR011701">
    <property type="entry name" value="MFS"/>
</dbReference>
<evidence type="ECO:0000256" key="3">
    <source>
        <dbReference type="ARBA" id="ARBA00007520"/>
    </source>
</evidence>
<feature type="transmembrane region" description="Helical" evidence="8">
    <location>
        <begin position="229"/>
        <end position="250"/>
    </location>
</feature>
<protein>
    <recommendedName>
        <fullName evidence="9">Major facilitator superfamily (MFS) profile domain-containing protein</fullName>
    </recommendedName>
</protein>
<dbReference type="OrthoDB" id="9812221at2"/>
<dbReference type="Gene3D" id="1.20.1250.20">
    <property type="entry name" value="MFS general substrate transporter like domains"/>
    <property type="match status" value="1"/>
</dbReference>
<dbReference type="EMBL" id="JEMA01000812">
    <property type="protein sequence ID" value="KYF65705.1"/>
    <property type="molecule type" value="Genomic_DNA"/>
</dbReference>
<dbReference type="InterPro" id="IPR005829">
    <property type="entry name" value="Sugar_transporter_CS"/>
</dbReference>
<evidence type="ECO:0000256" key="1">
    <source>
        <dbReference type="ARBA" id="ARBA00003279"/>
    </source>
</evidence>
<dbReference type="PROSITE" id="PS50850">
    <property type="entry name" value="MFS"/>
    <property type="match status" value="1"/>
</dbReference>
<feature type="transmembrane region" description="Helical" evidence="8">
    <location>
        <begin position="386"/>
        <end position="410"/>
    </location>
</feature>
<dbReference type="SUPFAM" id="SSF103473">
    <property type="entry name" value="MFS general substrate transporter"/>
    <property type="match status" value="1"/>
</dbReference>
<dbReference type="InterPro" id="IPR020846">
    <property type="entry name" value="MFS_dom"/>
</dbReference>
<feature type="transmembrane region" description="Helical" evidence="8">
    <location>
        <begin position="293"/>
        <end position="312"/>
    </location>
</feature>
<dbReference type="RefSeq" id="WP_061610949.1">
    <property type="nucleotide sequence ID" value="NZ_JEMA01000812.1"/>
</dbReference>
<sequence>MTSAVQRRPGAGLRPGALLFLQATAFLSAAGTGLVVPVTPFLAARLDGDPAHVASAVGLLSASYSLCAFLAAPALGALSDVVGRRPVLLLSLVGSAAGYALFGFADALPLLFLGRAIDGLTAGNVGTVFAYLGDTTPAEQRARYFGRVGAMFGAGLIAGPALGGVALKLGLKAPFFLAALLTALNAAGSYLFLAESLDPATRVRAVPWRKLNPLSQLSGLLRLSHLRPLLTVGVLFTAAVVSLQATFALLAKDRLGWGADAVSFAVIAVGVTDVFVQGILLERLAKVLGDSRVLGLGLALVVLALATMAVVARHPSAPAFVAAIVVFAGGEGLLTASFSALLSRAAGTAAQGQAQGGHQALQELACVIVPLVATQLYARAGMGAPFWAAAAAAALAGVLLRASVAAAPAAGDGA</sequence>
<dbReference type="Pfam" id="PF07690">
    <property type="entry name" value="MFS_1"/>
    <property type="match status" value="1"/>
</dbReference>
<proteinExistence type="inferred from homology"/>